<evidence type="ECO:0000313" key="4">
    <source>
        <dbReference type="Proteomes" id="UP001304419"/>
    </source>
</evidence>
<dbReference type="Proteomes" id="UP001304419">
    <property type="component" value="Chromosome 1"/>
</dbReference>
<accession>A0A8I2GZ46</accession>
<reference evidence="2 4" key="2">
    <citation type="submission" date="2023-10" db="EMBL/GenBank/DDBJ databases">
        <title>To unveil natural product biosynthetic capacity in Pseudoalteromonas.</title>
        <authorList>
            <person name="Wang J."/>
        </authorList>
    </citation>
    <scope>NUCLEOTIDE SEQUENCE [LARGE SCALE GENOMIC DNA]</scope>
    <source>
        <strain evidence="2 4">DSM 15914</strain>
    </source>
</reference>
<dbReference type="Proteomes" id="UP000646877">
    <property type="component" value="Unassembled WGS sequence"/>
</dbReference>
<protein>
    <submittedName>
        <fullName evidence="1">DUF4265 domain-containing protein</fullName>
    </submittedName>
</protein>
<sequence length="155" mass="17545">MNDVVTDKVRFTFKNHPQGCAEEFIVAMAVGDNIYQIKGAPLFAFGVNYDDHVLVAPDTKGTLEVIDIVARSEYHSLRIRFTNELENAKNIELLQELILSGVESEQLDDGRFALTVSPQREYESFIDILHYYQELGVLKYELTGEPHDSFDGKSA</sequence>
<keyword evidence="4" id="KW-1185">Reference proteome</keyword>
<dbReference type="EMBL" id="WEIA01000001">
    <property type="protein sequence ID" value="NLR20058.1"/>
    <property type="molecule type" value="Genomic_DNA"/>
</dbReference>
<dbReference type="Pfam" id="PF14085">
    <property type="entry name" value="DUF4265"/>
    <property type="match status" value="1"/>
</dbReference>
<evidence type="ECO:0000313" key="1">
    <source>
        <dbReference type="EMBL" id="NLR20058.1"/>
    </source>
</evidence>
<name>A0A8I2GZ46_9GAMM</name>
<dbReference type="AlphaFoldDB" id="A0A8I2GZ46"/>
<organism evidence="1 3">
    <name type="scientific">Pseudoalteromonas maricaloris</name>
    <dbReference type="NCBI Taxonomy" id="184924"/>
    <lineage>
        <taxon>Bacteria</taxon>
        <taxon>Pseudomonadati</taxon>
        <taxon>Pseudomonadota</taxon>
        <taxon>Gammaproteobacteria</taxon>
        <taxon>Alteromonadales</taxon>
        <taxon>Pseudoalteromonadaceae</taxon>
        <taxon>Pseudoalteromonas</taxon>
    </lineage>
</organism>
<evidence type="ECO:0000313" key="3">
    <source>
        <dbReference type="Proteomes" id="UP000646877"/>
    </source>
</evidence>
<reference evidence="1" key="1">
    <citation type="submission" date="2019-10" db="EMBL/GenBank/DDBJ databases">
        <authorList>
            <person name="Paulsen S."/>
        </authorList>
    </citation>
    <scope>NUCLEOTIDE SEQUENCE</scope>
    <source>
        <strain evidence="1">LMG 19692</strain>
    </source>
</reference>
<proteinExistence type="predicted"/>
<gene>
    <name evidence="1" type="ORF">F9Y85_01705</name>
    <name evidence="2" type="ORF">R5H13_11855</name>
</gene>
<dbReference type="RefSeq" id="WP_039497213.1">
    <property type="nucleotide sequence ID" value="NZ_CBCSDF010000003.1"/>
</dbReference>
<evidence type="ECO:0000313" key="2">
    <source>
        <dbReference type="EMBL" id="WOX27355.1"/>
    </source>
</evidence>
<dbReference type="EMBL" id="CP137578">
    <property type="protein sequence ID" value="WOX27355.1"/>
    <property type="molecule type" value="Genomic_DNA"/>
</dbReference>
<dbReference type="InterPro" id="IPR025361">
    <property type="entry name" value="DUF4265"/>
</dbReference>